<organism evidence="2">
    <name type="scientific">Arabidopsis lyrata subsp. lyrata</name>
    <name type="common">Lyre-leaved rock-cress</name>
    <dbReference type="NCBI Taxonomy" id="81972"/>
    <lineage>
        <taxon>Eukaryota</taxon>
        <taxon>Viridiplantae</taxon>
        <taxon>Streptophyta</taxon>
        <taxon>Embryophyta</taxon>
        <taxon>Tracheophyta</taxon>
        <taxon>Spermatophyta</taxon>
        <taxon>Magnoliopsida</taxon>
        <taxon>eudicotyledons</taxon>
        <taxon>Gunneridae</taxon>
        <taxon>Pentapetalae</taxon>
        <taxon>rosids</taxon>
        <taxon>malvids</taxon>
        <taxon>Brassicales</taxon>
        <taxon>Brassicaceae</taxon>
        <taxon>Camelineae</taxon>
        <taxon>Arabidopsis</taxon>
    </lineage>
</organism>
<reference evidence="2" key="1">
    <citation type="journal article" date="2011" name="Nat. Genet.">
        <title>The Arabidopsis lyrata genome sequence and the basis of rapid genome size change.</title>
        <authorList>
            <person name="Hu T.T."/>
            <person name="Pattyn P."/>
            <person name="Bakker E.G."/>
            <person name="Cao J."/>
            <person name="Cheng J.-F."/>
            <person name="Clark R.M."/>
            <person name="Fahlgren N."/>
            <person name="Fawcett J.A."/>
            <person name="Grimwood J."/>
            <person name="Gundlach H."/>
            <person name="Haberer G."/>
            <person name="Hollister J.D."/>
            <person name="Ossowski S."/>
            <person name="Ottilar R.P."/>
            <person name="Salamov A.A."/>
            <person name="Schneeberger K."/>
            <person name="Spannagl M."/>
            <person name="Wang X."/>
            <person name="Yang L."/>
            <person name="Nasrallah M.E."/>
            <person name="Bergelson J."/>
            <person name="Carrington J.C."/>
            <person name="Gaut B.S."/>
            <person name="Schmutz J."/>
            <person name="Mayer K.F.X."/>
            <person name="Van de Peer Y."/>
            <person name="Grigoriev I.V."/>
            <person name="Nordborg M."/>
            <person name="Weigel D."/>
            <person name="Guo Y.-L."/>
        </authorList>
    </citation>
    <scope>NUCLEOTIDE SEQUENCE [LARGE SCALE GENOMIC DNA]</scope>
    <source>
        <strain evidence="2">cv. MN47</strain>
    </source>
</reference>
<name>D7LG54_ARALL</name>
<proteinExistence type="predicted"/>
<protein>
    <submittedName>
        <fullName evidence="1">Predicted protein</fullName>
    </submittedName>
</protein>
<evidence type="ECO:0000313" key="2">
    <source>
        <dbReference type="Proteomes" id="UP000008694"/>
    </source>
</evidence>
<gene>
    <name evidence="1" type="ORF">ARALYDRAFT_900893</name>
</gene>
<keyword evidence="2" id="KW-1185">Reference proteome</keyword>
<dbReference type="Gramene" id="scaffold_400394.1">
    <property type="protein sequence ID" value="scaffold_400394.1"/>
    <property type="gene ID" value="scaffold_400394.1"/>
</dbReference>
<dbReference type="AlphaFoldDB" id="D7LG54"/>
<accession>D7LG54</accession>
<dbReference type="HOGENOM" id="CLU_3089942_0_0_1"/>
<evidence type="ECO:0000313" key="1">
    <source>
        <dbReference type="EMBL" id="EFH56800.1"/>
    </source>
</evidence>
<sequence>MDGSGQIHDSSQLRRRLRDSTTGFFLQMSPLQIQSKSTAAVLNLPRLRLRPN</sequence>
<dbReference type="Proteomes" id="UP000008694">
    <property type="component" value="Unassembled WGS sequence"/>
</dbReference>
<dbReference type="EMBL" id="GL348716">
    <property type="protein sequence ID" value="EFH56800.1"/>
    <property type="molecule type" value="Genomic_DNA"/>
</dbReference>